<keyword evidence="4 6" id="KW-0472">Membrane</keyword>
<evidence type="ECO:0000256" key="6">
    <source>
        <dbReference type="SAM" id="Phobius"/>
    </source>
</evidence>
<evidence type="ECO:0000313" key="8">
    <source>
        <dbReference type="Proteomes" id="UP000441455"/>
    </source>
</evidence>
<comment type="subcellular location">
    <subcellularLocation>
        <location evidence="1">Membrane</location>
        <topology evidence="1">Multi-pass membrane protein</topology>
    </subcellularLocation>
</comment>
<dbReference type="EMBL" id="VULN01000023">
    <property type="protein sequence ID" value="MSS83110.1"/>
    <property type="molecule type" value="Genomic_DNA"/>
</dbReference>
<accession>A0A6N7VQ64</accession>
<feature type="transmembrane region" description="Helical" evidence="6">
    <location>
        <begin position="72"/>
        <end position="91"/>
    </location>
</feature>
<comment type="caution">
    <text evidence="7">The sequence shown here is derived from an EMBL/GenBank/DDBJ whole genome shotgun (WGS) entry which is preliminary data.</text>
</comment>
<organism evidence="7 8">
    <name type="scientific">Acidaminococcus fermentans</name>
    <dbReference type="NCBI Taxonomy" id="905"/>
    <lineage>
        <taxon>Bacteria</taxon>
        <taxon>Bacillati</taxon>
        <taxon>Bacillota</taxon>
        <taxon>Negativicutes</taxon>
        <taxon>Acidaminococcales</taxon>
        <taxon>Acidaminococcaceae</taxon>
        <taxon>Acidaminococcus</taxon>
    </lineage>
</organism>
<dbReference type="InterPro" id="IPR023271">
    <property type="entry name" value="Aquaporin-like"/>
</dbReference>
<proteinExistence type="inferred from homology"/>
<dbReference type="PANTHER" id="PTHR30520">
    <property type="entry name" value="FORMATE TRANSPORTER-RELATED"/>
    <property type="match status" value="1"/>
</dbReference>
<feature type="transmembrane region" description="Helical" evidence="6">
    <location>
        <begin position="180"/>
        <end position="200"/>
    </location>
</feature>
<keyword evidence="2 6" id="KW-0812">Transmembrane</keyword>
<protein>
    <submittedName>
        <fullName evidence="7">Formate/nitrite transporter family protein</fullName>
    </submittedName>
</protein>
<evidence type="ECO:0000256" key="5">
    <source>
        <dbReference type="ARBA" id="ARBA00049660"/>
    </source>
</evidence>
<gene>
    <name evidence="7" type="ORF">FX155_10990</name>
</gene>
<evidence type="ECO:0000256" key="1">
    <source>
        <dbReference type="ARBA" id="ARBA00004141"/>
    </source>
</evidence>
<dbReference type="AlphaFoldDB" id="A0A6N7VQ64"/>
<feature type="transmembrane region" description="Helical" evidence="6">
    <location>
        <begin position="6"/>
        <end position="26"/>
    </location>
</feature>
<feature type="transmembrane region" description="Helical" evidence="6">
    <location>
        <begin position="31"/>
        <end position="52"/>
    </location>
</feature>
<sequence length="209" mass="22889">MKLTKILPSSLAAGFCIGLGGAVFLLQTEKLVGAVLFCIGLCTICEMQFHLFTGRVCYALEQPLWCWLQFPVIWIGNWLGAGLAANLLFLTRMGPAARKAAQALVMAKNGDTFLSLFVLGFFCNLFVFIAVEGYKTFPHVLGKYLAIFVGITVFIMSGYEHSVADMFYYFMAGQMDQETLVRLLVITAGNVCGGITAWGARQAGRRAAR</sequence>
<comment type="similarity">
    <text evidence="5">Belongs to the FNT transporter (TC 1.A.16) family.</text>
</comment>
<dbReference type="OrthoDB" id="9786493at2"/>
<keyword evidence="3 6" id="KW-1133">Transmembrane helix</keyword>
<dbReference type="Pfam" id="PF01226">
    <property type="entry name" value="Form_Nir_trans"/>
    <property type="match status" value="1"/>
</dbReference>
<dbReference type="RefSeq" id="WP_154488725.1">
    <property type="nucleotide sequence ID" value="NZ_VULN01000023.1"/>
</dbReference>
<dbReference type="GO" id="GO:0015499">
    <property type="term" value="F:formate transmembrane transporter activity"/>
    <property type="evidence" value="ECO:0007669"/>
    <property type="project" value="TreeGrafter"/>
</dbReference>
<name>A0A6N7VQ64_ACIFE</name>
<evidence type="ECO:0000313" key="7">
    <source>
        <dbReference type="EMBL" id="MSS83110.1"/>
    </source>
</evidence>
<dbReference type="Proteomes" id="UP000441455">
    <property type="component" value="Unassembled WGS sequence"/>
</dbReference>
<dbReference type="InterPro" id="IPR000292">
    <property type="entry name" value="For/NO2_transpt"/>
</dbReference>
<dbReference type="PANTHER" id="PTHR30520:SF6">
    <property type="entry name" value="FORMATE_NITRATE FAMILY TRANSPORTER (EUROFUNG)"/>
    <property type="match status" value="1"/>
</dbReference>
<evidence type="ECO:0000256" key="2">
    <source>
        <dbReference type="ARBA" id="ARBA00022692"/>
    </source>
</evidence>
<evidence type="ECO:0000256" key="3">
    <source>
        <dbReference type="ARBA" id="ARBA00022989"/>
    </source>
</evidence>
<feature type="transmembrane region" description="Helical" evidence="6">
    <location>
        <begin position="112"/>
        <end position="131"/>
    </location>
</feature>
<dbReference type="GO" id="GO:0005886">
    <property type="term" value="C:plasma membrane"/>
    <property type="evidence" value="ECO:0007669"/>
    <property type="project" value="TreeGrafter"/>
</dbReference>
<dbReference type="Gene3D" id="1.20.1080.10">
    <property type="entry name" value="Glycerol uptake facilitator protein"/>
    <property type="match status" value="1"/>
</dbReference>
<reference evidence="7 8" key="1">
    <citation type="submission" date="2019-08" db="EMBL/GenBank/DDBJ databases">
        <title>In-depth cultivation of the pig gut microbiome towards novel bacterial diversity and tailored functional studies.</title>
        <authorList>
            <person name="Wylensek D."/>
            <person name="Hitch T.C.A."/>
            <person name="Clavel T."/>
        </authorList>
    </citation>
    <scope>NUCLEOTIDE SEQUENCE [LARGE SCALE GENOMIC DNA]</scope>
    <source>
        <strain evidence="7 8">WCA-389-WT-5B</strain>
    </source>
</reference>
<feature type="transmembrane region" description="Helical" evidence="6">
    <location>
        <begin position="137"/>
        <end position="159"/>
    </location>
</feature>
<evidence type="ECO:0000256" key="4">
    <source>
        <dbReference type="ARBA" id="ARBA00023136"/>
    </source>
</evidence>